<reference evidence="9 10" key="1">
    <citation type="submission" date="2024-05" db="EMBL/GenBank/DDBJ databases">
        <authorList>
            <person name="Liu Q."/>
            <person name="Xin Y.-H."/>
        </authorList>
    </citation>
    <scope>NUCLEOTIDE SEQUENCE [LARGE SCALE GENOMIC DNA]</scope>
    <source>
        <strain evidence="9 10">CGMCC 1.10181</strain>
    </source>
</reference>
<feature type="transmembrane region" description="Helical" evidence="7">
    <location>
        <begin position="99"/>
        <end position="120"/>
    </location>
</feature>
<feature type="transmembrane region" description="Helical" evidence="7">
    <location>
        <begin position="59"/>
        <end position="78"/>
    </location>
</feature>
<protein>
    <submittedName>
        <fullName evidence="9">Acyltransferase</fullName>
        <ecNumber evidence="9">2.3.1.-</ecNumber>
    </submittedName>
</protein>
<comment type="subcellular location">
    <subcellularLocation>
        <location evidence="1">Cell membrane</location>
        <topology evidence="1">Multi-pass membrane protein</topology>
    </subcellularLocation>
</comment>
<feature type="transmembrane region" description="Helical" evidence="7">
    <location>
        <begin position="320"/>
        <end position="344"/>
    </location>
</feature>
<keyword evidence="9" id="KW-0808">Transferase</keyword>
<comment type="similarity">
    <text evidence="2">Belongs to the acyltransferase 3 family.</text>
</comment>
<feature type="transmembrane region" description="Helical" evidence="7">
    <location>
        <begin position="282"/>
        <end position="300"/>
    </location>
</feature>
<evidence type="ECO:0000313" key="10">
    <source>
        <dbReference type="Proteomes" id="UP001419910"/>
    </source>
</evidence>
<keyword evidence="4 7" id="KW-0812">Transmembrane</keyword>
<gene>
    <name evidence="9" type="ORF">ABC974_25105</name>
</gene>
<dbReference type="EMBL" id="JBDIME010000035">
    <property type="protein sequence ID" value="MEN2792931.1"/>
    <property type="molecule type" value="Genomic_DNA"/>
</dbReference>
<accession>A0ABU9YB08</accession>
<sequence>MPTEPAGRDNHLVRLDVLRFPLIVLIVYLHASGVTANFADGSRALVDARTVEGVQIVTGSIARIAVPLFFMMSGFLFFRGAAFSGEIYRAKLRSRAKSLLIPFLFWNLALFGLVAIAQGVPPLAPLFNGENQAFATLTPFQMIDFILGITHYPIAYQFWFIRDLMILVIMSPLLWLAARHVPWIVLTALTAAWIFNIWPTPVPAAEPTLFFYLGSFVAIRGWSLFEVDRLGSWLAVPFVLLLVALRAEQLAGHGNYLLHPTMAVGLVLALKASRWLAESAWLRDRLVALGSASFFVFAVHEPLVTIGKKLAFRALPMTAATVLATYAVLPVLVIGLALIAHRVLNVVAPGFLRLITGGR</sequence>
<evidence type="ECO:0000256" key="7">
    <source>
        <dbReference type="SAM" id="Phobius"/>
    </source>
</evidence>
<feature type="transmembrane region" description="Helical" evidence="7">
    <location>
        <begin position="230"/>
        <end position="247"/>
    </location>
</feature>
<evidence type="ECO:0000256" key="3">
    <source>
        <dbReference type="ARBA" id="ARBA00022475"/>
    </source>
</evidence>
<dbReference type="PANTHER" id="PTHR40074">
    <property type="entry name" value="O-ACETYLTRANSFERASE WECH"/>
    <property type="match status" value="1"/>
</dbReference>
<keyword evidence="9" id="KW-0012">Acyltransferase</keyword>
<dbReference type="GO" id="GO:0016746">
    <property type="term" value="F:acyltransferase activity"/>
    <property type="evidence" value="ECO:0007669"/>
    <property type="project" value="UniProtKB-KW"/>
</dbReference>
<comment type="caution">
    <text evidence="9">The sequence shown here is derived from an EMBL/GenBank/DDBJ whole genome shotgun (WGS) entry which is preliminary data.</text>
</comment>
<evidence type="ECO:0000313" key="9">
    <source>
        <dbReference type="EMBL" id="MEN2792931.1"/>
    </source>
</evidence>
<feature type="transmembrane region" description="Helical" evidence="7">
    <location>
        <begin position="20"/>
        <end position="39"/>
    </location>
</feature>
<organism evidence="9 10">
    <name type="scientific">Sphingomonas oligophenolica</name>
    <dbReference type="NCBI Taxonomy" id="301154"/>
    <lineage>
        <taxon>Bacteria</taxon>
        <taxon>Pseudomonadati</taxon>
        <taxon>Pseudomonadota</taxon>
        <taxon>Alphaproteobacteria</taxon>
        <taxon>Sphingomonadales</taxon>
        <taxon>Sphingomonadaceae</taxon>
        <taxon>Sphingomonas</taxon>
    </lineage>
</organism>
<evidence type="ECO:0000256" key="4">
    <source>
        <dbReference type="ARBA" id="ARBA00022692"/>
    </source>
</evidence>
<dbReference type="InterPro" id="IPR002656">
    <property type="entry name" value="Acyl_transf_3_dom"/>
</dbReference>
<proteinExistence type="inferred from homology"/>
<dbReference type="RefSeq" id="WP_345840559.1">
    <property type="nucleotide sequence ID" value="NZ_JBDIME010000035.1"/>
</dbReference>
<keyword evidence="6 7" id="KW-0472">Membrane</keyword>
<feature type="transmembrane region" description="Helical" evidence="7">
    <location>
        <begin position="253"/>
        <end position="270"/>
    </location>
</feature>
<feature type="transmembrane region" description="Helical" evidence="7">
    <location>
        <begin position="140"/>
        <end position="161"/>
    </location>
</feature>
<keyword evidence="10" id="KW-1185">Reference proteome</keyword>
<feature type="transmembrane region" description="Helical" evidence="7">
    <location>
        <begin position="204"/>
        <end position="223"/>
    </location>
</feature>
<feature type="transmembrane region" description="Helical" evidence="7">
    <location>
        <begin position="173"/>
        <end position="198"/>
    </location>
</feature>
<keyword evidence="5 7" id="KW-1133">Transmembrane helix</keyword>
<feature type="domain" description="Acyltransferase 3" evidence="8">
    <location>
        <begin position="14"/>
        <end position="329"/>
    </location>
</feature>
<name>A0ABU9YB08_9SPHN</name>
<dbReference type="EC" id="2.3.1.-" evidence="9"/>
<dbReference type="Proteomes" id="UP001419910">
    <property type="component" value="Unassembled WGS sequence"/>
</dbReference>
<dbReference type="PANTHER" id="PTHR40074:SF2">
    <property type="entry name" value="O-ACETYLTRANSFERASE WECH"/>
    <property type="match status" value="1"/>
</dbReference>
<evidence type="ECO:0000256" key="6">
    <source>
        <dbReference type="ARBA" id="ARBA00023136"/>
    </source>
</evidence>
<evidence type="ECO:0000259" key="8">
    <source>
        <dbReference type="Pfam" id="PF01757"/>
    </source>
</evidence>
<evidence type="ECO:0000256" key="1">
    <source>
        <dbReference type="ARBA" id="ARBA00004651"/>
    </source>
</evidence>
<evidence type="ECO:0000256" key="5">
    <source>
        <dbReference type="ARBA" id="ARBA00022989"/>
    </source>
</evidence>
<dbReference type="Pfam" id="PF01757">
    <property type="entry name" value="Acyl_transf_3"/>
    <property type="match status" value="1"/>
</dbReference>
<keyword evidence="3" id="KW-1003">Cell membrane</keyword>
<evidence type="ECO:0000256" key="2">
    <source>
        <dbReference type="ARBA" id="ARBA00007400"/>
    </source>
</evidence>